<proteinExistence type="predicted"/>
<dbReference type="Proteomes" id="UP000192333">
    <property type="component" value="Chromosome I"/>
</dbReference>
<reference evidence="2" key="1">
    <citation type="submission" date="2017-04" db="EMBL/GenBank/DDBJ databases">
        <authorList>
            <person name="Varghese N."/>
            <person name="Submissions S."/>
        </authorList>
    </citation>
    <scope>NUCLEOTIDE SEQUENCE [LARGE SCALE GENOMIC DNA]</scope>
    <source>
        <strain evidence="2">DSM 16537</strain>
    </source>
</reference>
<evidence type="ECO:0000313" key="1">
    <source>
        <dbReference type="EMBL" id="SMD42466.1"/>
    </source>
</evidence>
<dbReference type="EMBL" id="LT838813">
    <property type="protein sequence ID" value="SMD42466.1"/>
    <property type="molecule type" value="Genomic_DNA"/>
</dbReference>
<name>A0A1W2H1V3_9BACT</name>
<organism evidence="1 2">
    <name type="scientific">Aquiflexum balticum DSM 16537</name>
    <dbReference type="NCBI Taxonomy" id="758820"/>
    <lineage>
        <taxon>Bacteria</taxon>
        <taxon>Pseudomonadati</taxon>
        <taxon>Bacteroidota</taxon>
        <taxon>Cytophagia</taxon>
        <taxon>Cytophagales</taxon>
        <taxon>Cyclobacteriaceae</taxon>
        <taxon>Aquiflexum</taxon>
    </lineage>
</organism>
<dbReference type="OrthoDB" id="709503at2"/>
<dbReference type="RefSeq" id="WP_084119271.1">
    <property type="nucleotide sequence ID" value="NZ_LT838813.1"/>
</dbReference>
<keyword evidence="2" id="KW-1185">Reference proteome</keyword>
<dbReference type="STRING" id="758820.SAMN00777080_1018"/>
<accession>A0A1W2H1V3</accession>
<protein>
    <submittedName>
        <fullName evidence="1">Uncharacterized protein</fullName>
    </submittedName>
</protein>
<sequence length="152" mass="17308">MRPNKVGQVVRFHTPYPDEDPNMIYHLLDFDERDHFPTPSADIQVIFSDLSFVPINKVRLEELEVVEFDLRDLLGYPVTIVKEDKSEFSGIVTGLCQEKIVPELHVKRGKGVETNVKLTIEDDSGSQHIGMLFVTPELNLGKLRTKGEYPIS</sequence>
<gene>
    <name evidence="1" type="ORF">SAMN00777080_1018</name>
</gene>
<dbReference type="AlphaFoldDB" id="A0A1W2H1V3"/>
<evidence type="ECO:0000313" key="2">
    <source>
        <dbReference type="Proteomes" id="UP000192333"/>
    </source>
</evidence>